<keyword evidence="2" id="KW-1185">Reference proteome</keyword>
<organism evidence="1 2">
    <name type="scientific">Armillaria borealis</name>
    <dbReference type="NCBI Taxonomy" id="47425"/>
    <lineage>
        <taxon>Eukaryota</taxon>
        <taxon>Fungi</taxon>
        <taxon>Dikarya</taxon>
        <taxon>Basidiomycota</taxon>
        <taxon>Agaricomycotina</taxon>
        <taxon>Agaricomycetes</taxon>
        <taxon>Agaricomycetidae</taxon>
        <taxon>Agaricales</taxon>
        <taxon>Marasmiineae</taxon>
        <taxon>Physalacriaceae</taxon>
        <taxon>Armillaria</taxon>
    </lineage>
</organism>
<evidence type="ECO:0000313" key="2">
    <source>
        <dbReference type="Proteomes" id="UP001175226"/>
    </source>
</evidence>
<reference evidence="1" key="1">
    <citation type="submission" date="2023-06" db="EMBL/GenBank/DDBJ databases">
        <authorList>
            <consortium name="Lawrence Berkeley National Laboratory"/>
            <person name="Ahrendt S."/>
            <person name="Sahu N."/>
            <person name="Indic B."/>
            <person name="Wong-Bajracharya J."/>
            <person name="Merenyi Z."/>
            <person name="Ke H.-M."/>
            <person name="Monk M."/>
            <person name="Kocsube S."/>
            <person name="Drula E."/>
            <person name="Lipzen A."/>
            <person name="Balint B."/>
            <person name="Henrissat B."/>
            <person name="Andreopoulos B."/>
            <person name="Martin F.M."/>
            <person name="Harder C.B."/>
            <person name="Rigling D."/>
            <person name="Ford K.L."/>
            <person name="Foster G.D."/>
            <person name="Pangilinan J."/>
            <person name="Papanicolaou A."/>
            <person name="Barry K."/>
            <person name="LaButti K."/>
            <person name="Viragh M."/>
            <person name="Koriabine M."/>
            <person name="Yan M."/>
            <person name="Riley R."/>
            <person name="Champramary S."/>
            <person name="Plett K.L."/>
            <person name="Tsai I.J."/>
            <person name="Slot J."/>
            <person name="Sipos G."/>
            <person name="Plett J."/>
            <person name="Nagy L.G."/>
            <person name="Grigoriev I.V."/>
        </authorList>
    </citation>
    <scope>NUCLEOTIDE SEQUENCE</scope>
    <source>
        <strain evidence="1">FPL87.14</strain>
    </source>
</reference>
<proteinExistence type="predicted"/>
<comment type="caution">
    <text evidence="1">The sequence shown here is derived from an EMBL/GenBank/DDBJ whole genome shotgun (WGS) entry which is preliminary data.</text>
</comment>
<evidence type="ECO:0000313" key="1">
    <source>
        <dbReference type="EMBL" id="KAK0452386.1"/>
    </source>
</evidence>
<dbReference type="AlphaFoldDB" id="A0AA39MZ91"/>
<sequence>MVYGHVVFLPSLGPTAYLFYVSHSPSSPLTSPSLRARGPRRKFLCRVQFPSAPLYRPTGDILVISQPNSSNTPLWVSSATSAGKCSSTAIPSPYNMDSIIYFSWPSRSQAQACKCHGPLSLMCPTKSLYSARHTQQCDHNGMNLRGHSAWFAMSGRLWARPFLIGTLCR</sequence>
<name>A0AA39MZ91_9AGAR</name>
<dbReference type="Proteomes" id="UP001175226">
    <property type="component" value="Unassembled WGS sequence"/>
</dbReference>
<accession>A0AA39MZ91</accession>
<protein>
    <submittedName>
        <fullName evidence="1">Uncharacterized protein</fullName>
    </submittedName>
</protein>
<dbReference type="EMBL" id="JAUEPT010000004">
    <property type="protein sequence ID" value="KAK0452386.1"/>
    <property type="molecule type" value="Genomic_DNA"/>
</dbReference>
<gene>
    <name evidence="1" type="ORF">EV421DRAFT_1768672</name>
</gene>